<evidence type="ECO:0000313" key="1">
    <source>
        <dbReference type="EMBL" id="QHT94844.1"/>
    </source>
</evidence>
<dbReference type="EMBL" id="MN740232">
    <property type="protein sequence ID" value="QHT94844.1"/>
    <property type="molecule type" value="Genomic_DNA"/>
</dbReference>
<protein>
    <submittedName>
        <fullName evidence="1">Uncharacterized protein</fullName>
    </submittedName>
</protein>
<accession>A0A6C0INR5</accession>
<reference evidence="1" key="1">
    <citation type="journal article" date="2020" name="Nature">
        <title>Giant virus diversity and host interactions through global metagenomics.</title>
        <authorList>
            <person name="Schulz F."/>
            <person name="Roux S."/>
            <person name="Paez-Espino D."/>
            <person name="Jungbluth S."/>
            <person name="Walsh D.A."/>
            <person name="Denef V.J."/>
            <person name="McMahon K.D."/>
            <person name="Konstantinidis K.T."/>
            <person name="Eloe-Fadrosh E.A."/>
            <person name="Kyrpides N.C."/>
            <person name="Woyke T."/>
        </authorList>
    </citation>
    <scope>NUCLEOTIDE SEQUENCE</scope>
    <source>
        <strain evidence="1">GVMAG-M-3300024261-37</strain>
    </source>
</reference>
<proteinExistence type="predicted"/>
<organism evidence="1">
    <name type="scientific">viral metagenome</name>
    <dbReference type="NCBI Taxonomy" id="1070528"/>
    <lineage>
        <taxon>unclassified sequences</taxon>
        <taxon>metagenomes</taxon>
        <taxon>organismal metagenomes</taxon>
    </lineage>
</organism>
<dbReference type="PANTHER" id="PTHR36220">
    <property type="entry name" value="UNNAMED PRODUCT"/>
    <property type="match status" value="1"/>
</dbReference>
<dbReference type="PANTHER" id="PTHR36220:SF1">
    <property type="entry name" value="GAMMA TUBULIN COMPLEX COMPONENT C-TERMINAL DOMAIN-CONTAINING PROTEIN"/>
    <property type="match status" value="1"/>
</dbReference>
<dbReference type="InterPro" id="IPR015943">
    <property type="entry name" value="WD40/YVTN_repeat-like_dom_sf"/>
</dbReference>
<sequence>MPGINPSNRRLRRSNNLTNYGAASGGFGFGIPGGVGTSYHGFRLFNRVKKECCKIPEPVITEIWKLFQTLTIAAGNTEFGKSVAFSQNGNFIAVIAQDTLYPNLPAGNDRRGKVHIFKLRADGTGYDEVDTHIPSADHMKIGTSSLPACISISDDGHTIIYSEKNTNTNTSSGIVLKKNANDDLFQVLHKLEGANDDDDSTVAISGNAGRVAVASFYDKDIQIFKLNPGNGQYEKEGGTISNANAAATNFGYDVAFNTDGTRLVVGTYNGPYILGNTGVGGAWAVISDFIGGAGTAGQGFGEKVDIAGDASIVITSHPGVDNGNIVVYKKDPNNLPQYMIDTTIKANLDGVISSIAISKDGSKIIIGNNMYDTPANNNGVAVVYKKDGADWVIDDKELPGDAGDKFGRDVDISADGSIIIVSSAEAPGGADNGYVRIYKFD</sequence>
<dbReference type="SUPFAM" id="SSF82171">
    <property type="entry name" value="DPP6 N-terminal domain-like"/>
    <property type="match status" value="1"/>
</dbReference>
<dbReference type="Gene3D" id="2.130.10.10">
    <property type="entry name" value="YVTN repeat-like/Quinoprotein amine dehydrogenase"/>
    <property type="match status" value="1"/>
</dbReference>
<dbReference type="AlphaFoldDB" id="A0A6C0INR5"/>
<name>A0A6C0INR5_9ZZZZ</name>